<dbReference type="GO" id="GO:0015087">
    <property type="term" value="F:cobalt ion transmembrane transporter activity"/>
    <property type="evidence" value="ECO:0007669"/>
    <property type="project" value="UniProtKB-UniRule"/>
</dbReference>
<dbReference type="InterPro" id="IPR004488">
    <property type="entry name" value="Mg/Co-transport_prot_CorA"/>
</dbReference>
<evidence type="ECO:0000256" key="7">
    <source>
        <dbReference type="ARBA" id="ARBA00023136"/>
    </source>
</evidence>
<evidence type="ECO:0000256" key="8">
    <source>
        <dbReference type="RuleBase" id="RU362010"/>
    </source>
</evidence>
<evidence type="ECO:0000313" key="11">
    <source>
        <dbReference type="Proteomes" id="UP000215086"/>
    </source>
</evidence>
<dbReference type="OrthoDB" id="9803416at2"/>
<keyword evidence="11" id="KW-1185">Reference proteome</keyword>
<dbReference type="RefSeq" id="WP_095415998.1">
    <property type="nucleotide sequence ID" value="NZ_CP018477.1"/>
</dbReference>
<evidence type="ECO:0000313" key="10">
    <source>
        <dbReference type="EMBL" id="ASV76141.1"/>
    </source>
</evidence>
<name>A0A286RJK0_9BACT</name>
<evidence type="ECO:0000256" key="2">
    <source>
        <dbReference type="ARBA" id="ARBA00009765"/>
    </source>
</evidence>
<dbReference type="GO" id="GO:0050897">
    <property type="term" value="F:cobalt ion binding"/>
    <property type="evidence" value="ECO:0007669"/>
    <property type="project" value="TreeGrafter"/>
</dbReference>
<evidence type="ECO:0000256" key="4">
    <source>
        <dbReference type="ARBA" id="ARBA00022475"/>
    </source>
</evidence>
<dbReference type="PANTHER" id="PTHR46494">
    <property type="entry name" value="CORA FAMILY METAL ION TRANSPORTER (EUROFUNG)"/>
    <property type="match status" value="1"/>
</dbReference>
<dbReference type="EMBL" id="CP018477">
    <property type="protein sequence ID" value="ASV76141.1"/>
    <property type="molecule type" value="Genomic_DNA"/>
</dbReference>
<dbReference type="KEGG" id="ttf:THTE_3540"/>
<dbReference type="Pfam" id="PF01544">
    <property type="entry name" value="CorA"/>
    <property type="match status" value="1"/>
</dbReference>
<evidence type="ECO:0000256" key="1">
    <source>
        <dbReference type="ARBA" id="ARBA00004651"/>
    </source>
</evidence>
<keyword evidence="4 8" id="KW-1003">Cell membrane</keyword>
<dbReference type="InterPro" id="IPR045863">
    <property type="entry name" value="CorA_TM1_TM2"/>
</dbReference>
<dbReference type="GO" id="GO:0015095">
    <property type="term" value="F:magnesium ion transmembrane transporter activity"/>
    <property type="evidence" value="ECO:0007669"/>
    <property type="project" value="UniProtKB-UniRule"/>
</dbReference>
<evidence type="ECO:0000256" key="5">
    <source>
        <dbReference type="ARBA" id="ARBA00022692"/>
    </source>
</evidence>
<dbReference type="InterPro" id="IPR002523">
    <property type="entry name" value="MgTranspt_CorA/ZnTranspt_ZntB"/>
</dbReference>
<proteinExistence type="inferred from homology"/>
<gene>
    <name evidence="8" type="primary">corA</name>
    <name evidence="10" type="ORF">THTE_3540</name>
</gene>
<keyword evidence="8" id="KW-0460">Magnesium</keyword>
<dbReference type="SUPFAM" id="SSF144083">
    <property type="entry name" value="Magnesium transport protein CorA, transmembrane region"/>
    <property type="match status" value="1"/>
</dbReference>
<dbReference type="Gene3D" id="1.20.58.340">
    <property type="entry name" value="Magnesium transport protein CorA, transmembrane region"/>
    <property type="match status" value="2"/>
</dbReference>
<organism evidence="10 11">
    <name type="scientific">Thermogutta terrifontis</name>
    <dbReference type="NCBI Taxonomy" id="1331910"/>
    <lineage>
        <taxon>Bacteria</taxon>
        <taxon>Pseudomonadati</taxon>
        <taxon>Planctomycetota</taxon>
        <taxon>Planctomycetia</taxon>
        <taxon>Pirellulales</taxon>
        <taxon>Thermoguttaceae</taxon>
        <taxon>Thermogutta</taxon>
    </lineage>
</organism>
<reference evidence="10 11" key="1">
    <citation type="journal article" name="Front. Microbiol.">
        <title>Sugar Metabolism of the First Thermophilic Planctomycete Thermogutta terrifontis: Comparative Genomic and Transcriptomic Approaches.</title>
        <authorList>
            <person name="Elcheninov A.G."/>
            <person name="Menzel P."/>
            <person name="Gudbergsdottir S.R."/>
            <person name="Slesarev A.I."/>
            <person name="Kadnikov V.V."/>
            <person name="Krogh A."/>
            <person name="Bonch-Osmolovskaya E.A."/>
            <person name="Peng X."/>
            <person name="Kublanov I.V."/>
        </authorList>
    </citation>
    <scope>NUCLEOTIDE SEQUENCE [LARGE SCALE GENOMIC DNA]</scope>
    <source>
        <strain evidence="10 11">R1</strain>
    </source>
</reference>
<dbReference type="NCBIfam" id="TIGR00383">
    <property type="entry name" value="corA"/>
    <property type="match status" value="1"/>
</dbReference>
<accession>A0A286RJK0</accession>
<dbReference type="InterPro" id="IPR045861">
    <property type="entry name" value="CorA_cytoplasmic_dom"/>
</dbReference>
<dbReference type="AlphaFoldDB" id="A0A286RJK0"/>
<comment type="similarity">
    <text evidence="2 8">Belongs to the CorA metal ion transporter (MIT) (TC 1.A.35) family.</text>
</comment>
<keyword evidence="8" id="KW-0406">Ion transport</keyword>
<dbReference type="SUPFAM" id="SSF143865">
    <property type="entry name" value="CorA soluble domain-like"/>
    <property type="match status" value="1"/>
</dbReference>
<comment type="subcellular location">
    <subcellularLocation>
        <location evidence="1">Cell membrane</location>
        <topology evidence="1">Multi-pass membrane protein</topology>
    </subcellularLocation>
    <subcellularLocation>
        <location evidence="8">Membrane</location>
        <topology evidence="8">Multi-pass membrane protein</topology>
    </subcellularLocation>
</comment>
<dbReference type="Proteomes" id="UP000215086">
    <property type="component" value="Chromosome"/>
</dbReference>
<protein>
    <recommendedName>
        <fullName evidence="8">Magnesium transport protein CorA</fullName>
    </recommendedName>
</protein>
<dbReference type="FunFam" id="1.20.58.340:FF:000012">
    <property type="entry name" value="Magnesium transport protein CorA"/>
    <property type="match status" value="1"/>
</dbReference>
<sequence>MIQGYHSPEPRKSRRSTRYRIRRRTPPGAAPGTIIPEPTSQPPRITLTHVLPESLEEQEIQQPAMIRSWLSRPGWIWCDIDGPGDSQFISEVAQVFNLHPLALEDVVNTHQRAKVEEYNGTLFITMRLPHIAENGIIESEQISIFLGPNFLVSFQPRPGDAFTCIRKRFHNPESPLRQLGPSYLAYSLIDLIIDHYFPVLDFLGEKLESLEEKVTSADARKVLREIHDLRRELLYLRRILWPHRDAVQSLLRDYLTLLPKIVRVHLRDCWDHVVLLLDLTETYRELCADLRDYCLSAISNRMNEVMKWLTLIATIFIPLSFIAGVYGMNFDPDASPWNMPELRWYYGYPFSLLLMLAVATLMIWVFYRRGWIGQDWPISDSVLHRSPATRVENQASRRDMPSPG</sequence>
<dbReference type="PANTHER" id="PTHR46494:SF1">
    <property type="entry name" value="CORA FAMILY METAL ION TRANSPORTER (EUROFUNG)"/>
    <property type="match status" value="1"/>
</dbReference>
<feature type="region of interest" description="Disordered" evidence="9">
    <location>
        <begin position="1"/>
        <end position="42"/>
    </location>
</feature>
<dbReference type="CDD" id="cd12828">
    <property type="entry name" value="TmCorA-like_1"/>
    <property type="match status" value="1"/>
</dbReference>
<feature type="transmembrane region" description="Helical" evidence="8">
    <location>
        <begin position="308"/>
        <end position="326"/>
    </location>
</feature>
<dbReference type="GO" id="GO:0000287">
    <property type="term" value="F:magnesium ion binding"/>
    <property type="evidence" value="ECO:0007669"/>
    <property type="project" value="TreeGrafter"/>
</dbReference>
<evidence type="ECO:0000256" key="3">
    <source>
        <dbReference type="ARBA" id="ARBA00022448"/>
    </source>
</evidence>
<keyword evidence="5 8" id="KW-0812">Transmembrane</keyword>
<dbReference type="Gene3D" id="3.30.460.20">
    <property type="entry name" value="CorA soluble domain-like"/>
    <property type="match status" value="1"/>
</dbReference>
<keyword evidence="3 8" id="KW-0813">Transport</keyword>
<feature type="compositionally biased region" description="Basic residues" evidence="9">
    <location>
        <begin position="12"/>
        <end position="25"/>
    </location>
</feature>
<evidence type="ECO:0000256" key="9">
    <source>
        <dbReference type="SAM" id="MobiDB-lite"/>
    </source>
</evidence>
<feature type="transmembrane region" description="Helical" evidence="8">
    <location>
        <begin position="346"/>
        <end position="367"/>
    </location>
</feature>
<comment type="function">
    <text evidence="8">Mediates influx of magnesium ions.</text>
</comment>
<evidence type="ECO:0000256" key="6">
    <source>
        <dbReference type="ARBA" id="ARBA00022989"/>
    </source>
</evidence>
<keyword evidence="7 8" id="KW-0472">Membrane</keyword>
<dbReference type="GO" id="GO:0005886">
    <property type="term" value="C:plasma membrane"/>
    <property type="evidence" value="ECO:0007669"/>
    <property type="project" value="UniProtKB-SubCell"/>
</dbReference>
<keyword evidence="6 8" id="KW-1133">Transmembrane helix</keyword>